<accession>A0A1D1W8C5</accession>
<comment type="caution">
    <text evidence="2">The sequence shown here is derived from an EMBL/GenBank/DDBJ whole genome shotgun (WGS) entry which is preliminary data.</text>
</comment>
<reference evidence="2 3" key="1">
    <citation type="journal article" date="2016" name="Nat. Commun.">
        <title>Extremotolerant tardigrade genome and improved radiotolerance of human cultured cells by tardigrade-unique protein.</title>
        <authorList>
            <person name="Hashimoto T."/>
            <person name="Horikawa D.D."/>
            <person name="Saito Y."/>
            <person name="Kuwahara H."/>
            <person name="Kozuka-Hata H."/>
            <person name="Shin-I T."/>
            <person name="Minakuchi Y."/>
            <person name="Ohishi K."/>
            <person name="Motoyama A."/>
            <person name="Aizu T."/>
            <person name="Enomoto A."/>
            <person name="Kondo K."/>
            <person name="Tanaka S."/>
            <person name="Hara Y."/>
            <person name="Koshikawa S."/>
            <person name="Sagara H."/>
            <person name="Miura T."/>
            <person name="Yokobori S."/>
            <person name="Miyagawa K."/>
            <person name="Suzuki Y."/>
            <person name="Kubo T."/>
            <person name="Oyama M."/>
            <person name="Kohara Y."/>
            <person name="Fujiyama A."/>
            <person name="Arakawa K."/>
            <person name="Katayama T."/>
            <person name="Toyoda A."/>
            <person name="Kunieda T."/>
        </authorList>
    </citation>
    <scope>NUCLEOTIDE SEQUENCE [LARGE SCALE GENOMIC DNA]</scope>
    <source>
        <strain evidence="2 3">YOKOZUNA-1</strain>
    </source>
</reference>
<sequence length="118" mass="12990">MEGKRWQEKVGEEGSNVVHLRGCGSYHYVGLKRSLSQDPLLAPNAVGGPFQVILPSRKYDDDYPGERVQWLPNGQTVQPVEDAPSMADVQQNGAQDSTEDAQKKEGPPVDQLCPPLDF</sequence>
<feature type="region of interest" description="Disordered" evidence="1">
    <location>
        <begin position="76"/>
        <end position="118"/>
    </location>
</feature>
<keyword evidence="3" id="KW-1185">Reference proteome</keyword>
<evidence type="ECO:0000313" key="2">
    <source>
        <dbReference type="EMBL" id="GAV08538.1"/>
    </source>
</evidence>
<name>A0A1D1W8C5_RAMVA</name>
<dbReference type="EMBL" id="BDGG01000018">
    <property type="protein sequence ID" value="GAV08538.1"/>
    <property type="molecule type" value="Genomic_DNA"/>
</dbReference>
<dbReference type="OrthoDB" id="10577477at2759"/>
<evidence type="ECO:0000256" key="1">
    <source>
        <dbReference type="SAM" id="MobiDB-lite"/>
    </source>
</evidence>
<organism evidence="2 3">
    <name type="scientific">Ramazzottius varieornatus</name>
    <name type="common">Water bear</name>
    <name type="synonym">Tardigrade</name>
    <dbReference type="NCBI Taxonomy" id="947166"/>
    <lineage>
        <taxon>Eukaryota</taxon>
        <taxon>Metazoa</taxon>
        <taxon>Ecdysozoa</taxon>
        <taxon>Tardigrada</taxon>
        <taxon>Eutardigrada</taxon>
        <taxon>Parachela</taxon>
        <taxon>Hypsibioidea</taxon>
        <taxon>Ramazzottiidae</taxon>
        <taxon>Ramazzottius</taxon>
    </lineage>
</organism>
<dbReference type="Proteomes" id="UP000186922">
    <property type="component" value="Unassembled WGS sequence"/>
</dbReference>
<evidence type="ECO:0000313" key="3">
    <source>
        <dbReference type="Proteomes" id="UP000186922"/>
    </source>
</evidence>
<dbReference type="AlphaFoldDB" id="A0A1D1W8C5"/>
<protein>
    <submittedName>
        <fullName evidence="2">Uncharacterized protein</fullName>
    </submittedName>
</protein>
<proteinExistence type="predicted"/>
<gene>
    <name evidence="2" type="primary">RvY_18212-1</name>
    <name evidence="2" type="synonym">RvY_18212.1</name>
    <name evidence="2" type="ORF">RvY_18212</name>
</gene>